<dbReference type="InterPro" id="IPR013783">
    <property type="entry name" value="Ig-like_fold"/>
</dbReference>
<sequence length="880" mass="94571">MDPWPSVCVFLSLVALFSLVTQPHFAGGLDDYFIVGNLSQYTTEGMRASYPRNGLLVYLSPDIETSLKSTMDSNCATEVDMYCYQAVTDLLEGTNHVRSPAALVYYAGGILIPALLFPLLYEGDCVVPVPIKIPLNHVEDSLELETATAIIVITDDAMSQITITAPPEQDKATGTPVVITTFASAGNGATAGDVGIELDPAVAAHLQALLSGSDTSSCDVGEDTTDSIRARQVGVDLIYGAQIIIADSIGWLGVPDWLLVHGGTMAWVEAEMVAAVNTVVRWTLNQASLLNPTITGALLIVAVSRAVALSWAFLNNGAITTNNVIPSVSLQSGPSATACAQQTAVQCGAECGIFYCYAQPALIRTLTTTKIASSPSPTGGSGGGKGQQIAVASYINPLADPAAWDRLIEYPIEKIPILVANVVNSPDSAVDKTWEDVIERASDSGKTVLGYVRTGYLGPECGDNNKCIDLYKYINDYTKRAHPGVYTILNPGSPMASCFENTMDTLLTFKLFYKAYTNSYPNDWTPKDPRKLWHIVYNVPETAVSEVTNLVKERGAGFLQLTDDTLPNPYDTLPGDSYIQGMMDAIQGNSPLNTDASSWLSGNAAAEVSGLSVLTSDYTSTKLSWGSALNALGYYVFSGDSLIASIPSSITTITIGGLQSGASHVFHVSAVRGGGADSTTITADILVPYAFIRLYIWDSSVNFKIDEYVCTYYMVEGTTLYKYSGTLPEGSTAPPWAWSVVGAITLDTKDYTYTWTLPLGTSTIDTSKFVIQAQGYNPLTNVFEPNPSDYNCKGLSIYTTPNFLKYNETGINQSGNCWGDQTRGCGVFIQGDASCSISGNDLWNNYQNIRNIGGCSKCGSFYREDGCQITIDYVYEYDNH</sequence>
<dbReference type="Gene3D" id="2.60.40.10">
    <property type="entry name" value="Immunoglobulins"/>
    <property type="match status" value="1"/>
</dbReference>
<dbReference type="InterPro" id="IPR021986">
    <property type="entry name" value="Spherulin4"/>
</dbReference>
<reference evidence="2 3" key="1">
    <citation type="submission" date="2019-04" db="EMBL/GenBank/DDBJ databases">
        <title>Friends and foes A comparative genomics studyof 23 Aspergillus species from section Flavi.</title>
        <authorList>
            <consortium name="DOE Joint Genome Institute"/>
            <person name="Kjaerbolling I."/>
            <person name="Vesth T."/>
            <person name="Frisvad J.C."/>
            <person name="Nybo J.L."/>
            <person name="Theobald S."/>
            <person name="Kildgaard S."/>
            <person name="Isbrandt T."/>
            <person name="Kuo A."/>
            <person name="Sato A."/>
            <person name="Lyhne E.K."/>
            <person name="Kogle M.E."/>
            <person name="Wiebenga A."/>
            <person name="Kun R.S."/>
            <person name="Lubbers R.J."/>
            <person name="Makela M.R."/>
            <person name="Barry K."/>
            <person name="Chovatia M."/>
            <person name="Clum A."/>
            <person name="Daum C."/>
            <person name="Haridas S."/>
            <person name="He G."/>
            <person name="LaButti K."/>
            <person name="Lipzen A."/>
            <person name="Mondo S."/>
            <person name="Riley R."/>
            <person name="Salamov A."/>
            <person name="Simmons B.A."/>
            <person name="Magnuson J.K."/>
            <person name="Henrissat B."/>
            <person name="Mortensen U.H."/>
            <person name="Larsen T.O."/>
            <person name="Devries R.P."/>
            <person name="Grigoriev I.V."/>
            <person name="Machida M."/>
            <person name="Baker S.E."/>
            <person name="Andersen M.R."/>
        </authorList>
    </citation>
    <scope>NUCLEOTIDE SEQUENCE [LARGE SCALE GENOMIC DNA]</scope>
    <source>
        <strain evidence="2 3">IBT 29228</strain>
    </source>
</reference>
<proteinExistence type="predicted"/>
<protein>
    <submittedName>
        <fullName evidence="2">Spherulation-specific family 4-domain-containing protein</fullName>
    </submittedName>
</protein>
<gene>
    <name evidence="2" type="ORF">BDV26DRAFT_286980</name>
</gene>
<evidence type="ECO:0000313" key="3">
    <source>
        <dbReference type="Proteomes" id="UP000326198"/>
    </source>
</evidence>
<feature type="signal peptide" evidence="1">
    <location>
        <begin position="1"/>
        <end position="28"/>
    </location>
</feature>
<feature type="chain" id="PRO_5024993282" evidence="1">
    <location>
        <begin position="29"/>
        <end position="880"/>
    </location>
</feature>
<dbReference type="AlphaFoldDB" id="A0A5N7AMY3"/>
<dbReference type="OrthoDB" id="1896086at2759"/>
<dbReference type="InterPro" id="IPR029167">
    <property type="entry name" value="Mug117"/>
</dbReference>
<evidence type="ECO:0000256" key="1">
    <source>
        <dbReference type="SAM" id="SignalP"/>
    </source>
</evidence>
<dbReference type="Pfam" id="PF15474">
    <property type="entry name" value="MU117"/>
    <property type="match status" value="1"/>
</dbReference>
<keyword evidence="1" id="KW-0732">Signal</keyword>
<dbReference type="PANTHER" id="PTHR35040:SF7">
    <property type="entry name" value="FIBRONECTIN TYPE-III DOMAIN-CONTAINING PROTEIN-RELATED"/>
    <property type="match status" value="1"/>
</dbReference>
<accession>A0A5N7AMY3</accession>
<dbReference type="Pfam" id="PF12138">
    <property type="entry name" value="Spherulin4"/>
    <property type="match status" value="1"/>
</dbReference>
<dbReference type="InterPro" id="IPR036116">
    <property type="entry name" value="FN3_sf"/>
</dbReference>
<dbReference type="EMBL" id="ML736456">
    <property type="protein sequence ID" value="KAE8371195.1"/>
    <property type="molecule type" value="Genomic_DNA"/>
</dbReference>
<name>A0A5N7AMY3_9EURO</name>
<dbReference type="SUPFAM" id="SSF49265">
    <property type="entry name" value="Fibronectin type III"/>
    <property type="match status" value="1"/>
</dbReference>
<organism evidence="2 3">
    <name type="scientific">Aspergillus bertholletiae</name>
    <dbReference type="NCBI Taxonomy" id="1226010"/>
    <lineage>
        <taxon>Eukaryota</taxon>
        <taxon>Fungi</taxon>
        <taxon>Dikarya</taxon>
        <taxon>Ascomycota</taxon>
        <taxon>Pezizomycotina</taxon>
        <taxon>Eurotiomycetes</taxon>
        <taxon>Eurotiomycetidae</taxon>
        <taxon>Eurotiales</taxon>
        <taxon>Aspergillaceae</taxon>
        <taxon>Aspergillus</taxon>
        <taxon>Aspergillus subgen. Circumdati</taxon>
    </lineage>
</organism>
<dbReference type="PANTHER" id="PTHR35040">
    <property type="match status" value="1"/>
</dbReference>
<dbReference type="Proteomes" id="UP000326198">
    <property type="component" value="Unassembled WGS sequence"/>
</dbReference>
<evidence type="ECO:0000313" key="2">
    <source>
        <dbReference type="EMBL" id="KAE8371195.1"/>
    </source>
</evidence>
<keyword evidence="3" id="KW-1185">Reference proteome</keyword>